<feature type="compositionally biased region" description="Low complexity" evidence="10">
    <location>
        <begin position="343"/>
        <end position="353"/>
    </location>
</feature>
<evidence type="ECO:0000256" key="9">
    <source>
        <dbReference type="HAMAP-Rule" id="MF_01464"/>
    </source>
</evidence>
<keyword evidence="13" id="KW-1185">Reference proteome</keyword>
<dbReference type="Pfam" id="PF02355">
    <property type="entry name" value="SecD_SecF_C"/>
    <property type="match status" value="1"/>
</dbReference>
<keyword evidence="7 9" id="KW-0811">Translocation</keyword>
<evidence type="ECO:0000259" key="11">
    <source>
        <dbReference type="Pfam" id="PF02355"/>
    </source>
</evidence>
<feature type="transmembrane region" description="Helical" evidence="9">
    <location>
        <begin position="32"/>
        <end position="50"/>
    </location>
</feature>
<evidence type="ECO:0000256" key="4">
    <source>
        <dbReference type="ARBA" id="ARBA00022692"/>
    </source>
</evidence>
<dbReference type="EMBL" id="CP008944">
    <property type="protein sequence ID" value="AIG64048.1"/>
    <property type="molecule type" value="Genomic_DNA"/>
</dbReference>
<feature type="domain" description="Protein export membrane protein SecD/SecF C-terminal" evidence="11">
    <location>
        <begin position="138"/>
        <end position="320"/>
    </location>
</feature>
<dbReference type="PRINTS" id="PR01755">
    <property type="entry name" value="SECFTRNLCASE"/>
</dbReference>
<keyword evidence="5 9" id="KW-0653">Protein transport</keyword>
<keyword evidence="2 9" id="KW-0813">Transport</keyword>
<evidence type="ECO:0000256" key="1">
    <source>
        <dbReference type="ARBA" id="ARBA00004651"/>
    </source>
</evidence>
<evidence type="ECO:0000256" key="10">
    <source>
        <dbReference type="SAM" id="MobiDB-lite"/>
    </source>
</evidence>
<feature type="transmembrane region" description="Helical" evidence="9">
    <location>
        <begin position="181"/>
        <end position="202"/>
    </location>
</feature>
<comment type="similarity">
    <text evidence="9">Belongs to the SecD/SecF family. SecF subfamily.</text>
</comment>
<dbReference type="Proteomes" id="UP000028504">
    <property type="component" value="Chromosome"/>
</dbReference>
<sequence length="395" mass="42213">MQAAKEYDKNLSLFDRIATGEGGIDFIGRSKLWYWITAALIVISIGAIGIRGFDMSIDFEGGTKLNMPAAELNTEEVEKTFIDATGVTPELTQIVGTGDTATLEVNSARLSQEQIDSARSAIFEAYHPKDSTGRPSPDAIGDSTVSESWGSTITQRMLVSMAVFLVLASLYIAVRLRREMAAAAMIALVADAVVIAGIYALFGFEVSPAVIIGLLTVLSFSIYDTVIVFDKVRENTAGILQSRRQTYAEAANAAVNQTVMRSISTSVISALPILALMVVAVWMLGVGSLQDLALIQLIGVVEGIFSSIFLATPVLVSIAERRQDIREHNAAVARFRAGDEEPSGPAAEPAEAGDAPEKSRTVTSPSARPDAEHEAQPGYQPGRSGATWRPGRGEF</sequence>
<feature type="region of interest" description="Disordered" evidence="10">
    <location>
        <begin position="335"/>
        <end position="395"/>
    </location>
</feature>
<name>A0ABM5QMN7_9CORY</name>
<organism evidence="12 13">
    <name type="scientific">Corynebacterium atypicum</name>
    <dbReference type="NCBI Taxonomy" id="191610"/>
    <lineage>
        <taxon>Bacteria</taxon>
        <taxon>Bacillati</taxon>
        <taxon>Actinomycetota</taxon>
        <taxon>Actinomycetes</taxon>
        <taxon>Mycobacteriales</taxon>
        <taxon>Corynebacteriaceae</taxon>
        <taxon>Corynebacterium</taxon>
    </lineage>
</organism>
<evidence type="ECO:0000256" key="6">
    <source>
        <dbReference type="ARBA" id="ARBA00022989"/>
    </source>
</evidence>
<feature type="transmembrane region" description="Helical" evidence="9">
    <location>
        <begin position="293"/>
        <end position="316"/>
    </location>
</feature>
<evidence type="ECO:0000313" key="12">
    <source>
        <dbReference type="EMBL" id="AIG64048.1"/>
    </source>
</evidence>
<comment type="subcellular location">
    <subcellularLocation>
        <location evidence="1 9">Cell membrane</location>
        <topology evidence="1 9">Multi-pass membrane protein</topology>
    </subcellularLocation>
</comment>
<keyword evidence="6 9" id="KW-1133">Transmembrane helix</keyword>
<keyword evidence="8 9" id="KW-0472">Membrane</keyword>
<feature type="transmembrane region" description="Helical" evidence="9">
    <location>
        <begin position="208"/>
        <end position="229"/>
    </location>
</feature>
<dbReference type="InterPro" id="IPR005665">
    <property type="entry name" value="SecF_bac"/>
</dbReference>
<dbReference type="PANTHER" id="PTHR30081">
    <property type="entry name" value="PROTEIN-EXPORT MEMBRANE PROTEIN SEC"/>
    <property type="match status" value="1"/>
</dbReference>
<evidence type="ECO:0000256" key="8">
    <source>
        <dbReference type="ARBA" id="ARBA00023136"/>
    </source>
</evidence>
<evidence type="ECO:0000313" key="13">
    <source>
        <dbReference type="Proteomes" id="UP000028504"/>
    </source>
</evidence>
<evidence type="ECO:0000256" key="7">
    <source>
        <dbReference type="ARBA" id="ARBA00023010"/>
    </source>
</evidence>
<keyword evidence="3 9" id="KW-1003">Cell membrane</keyword>
<comment type="subunit">
    <text evidence="9">Forms a complex with SecD. Part of the essential Sec protein translocation apparatus which comprises SecA, SecYEG and auxiliary proteins SecDF. Other proteins may also be involved.</text>
</comment>
<dbReference type="InterPro" id="IPR048634">
    <property type="entry name" value="SecD_SecF_C"/>
</dbReference>
<dbReference type="Gene3D" id="1.20.1640.10">
    <property type="entry name" value="Multidrug efflux transporter AcrB transmembrane domain"/>
    <property type="match status" value="1"/>
</dbReference>
<reference evidence="12 13" key="1">
    <citation type="submission" date="2014-07" db="EMBL/GenBank/DDBJ databases">
        <title>Complete genome sequence of Corynebacterium atypicum DSM 44849: identifiction of the mycolic acid biosynthesis genes.</title>
        <authorList>
            <person name="Tippelt A."/>
            <person name="Mollmann S."/>
            <person name="Albersmeier A."/>
            <person name="Jaenicke S."/>
            <person name="Ruckert C."/>
            <person name="Tauch A."/>
        </authorList>
    </citation>
    <scope>NUCLEOTIDE SEQUENCE [LARGE SCALE GENOMIC DNA]</scope>
    <source>
        <strain evidence="12 13">R2070</strain>
    </source>
</reference>
<keyword evidence="4 9" id="KW-0812">Transmembrane</keyword>
<comment type="function">
    <text evidence="9">Part of the Sec protein translocase complex. Interacts with the SecYEG preprotein conducting channel. SecDF uses the proton motive force (PMF) to complete protein translocation after the ATP-dependent function of SecA.</text>
</comment>
<dbReference type="SUPFAM" id="SSF82866">
    <property type="entry name" value="Multidrug efflux transporter AcrB transmembrane domain"/>
    <property type="match status" value="1"/>
</dbReference>
<feature type="transmembrane region" description="Helical" evidence="9">
    <location>
        <begin position="267"/>
        <end position="287"/>
    </location>
</feature>
<evidence type="ECO:0000256" key="2">
    <source>
        <dbReference type="ARBA" id="ARBA00022448"/>
    </source>
</evidence>
<dbReference type="InterPro" id="IPR022645">
    <property type="entry name" value="SecD/SecF_bac"/>
</dbReference>
<dbReference type="HAMAP" id="MF_01464_B">
    <property type="entry name" value="SecF_B"/>
    <property type="match status" value="1"/>
</dbReference>
<dbReference type="PANTHER" id="PTHR30081:SF8">
    <property type="entry name" value="PROTEIN TRANSLOCASE SUBUNIT SECF"/>
    <property type="match status" value="1"/>
</dbReference>
<proteinExistence type="inferred from homology"/>
<dbReference type="NCBIfam" id="TIGR00966">
    <property type="entry name" value="transloc_SecF"/>
    <property type="match status" value="1"/>
</dbReference>
<protein>
    <recommendedName>
        <fullName evidence="9">Protein-export membrane protein SecF</fullName>
    </recommendedName>
</protein>
<gene>
    <name evidence="9" type="primary">secF</name>
    <name evidence="12" type="ORF">CATYP_04680</name>
</gene>
<evidence type="ECO:0000256" key="5">
    <source>
        <dbReference type="ARBA" id="ARBA00022927"/>
    </source>
</evidence>
<accession>A0ABM5QMN7</accession>
<dbReference type="InterPro" id="IPR022813">
    <property type="entry name" value="SecD/SecF_arch_bac"/>
</dbReference>
<evidence type="ECO:0000256" key="3">
    <source>
        <dbReference type="ARBA" id="ARBA00022475"/>
    </source>
</evidence>
<feature type="transmembrane region" description="Helical" evidence="9">
    <location>
        <begin position="157"/>
        <end position="174"/>
    </location>
</feature>